<comment type="caution">
    <text evidence="2">The sequence shown here is derived from an EMBL/GenBank/DDBJ whole genome shotgun (WGS) entry which is preliminary data.</text>
</comment>
<name>A0A9J5ZZY3_SOLCO</name>
<dbReference type="AlphaFoldDB" id="A0A9J5ZZY3"/>
<sequence>MHSVSSRPLGRVLVASVTAVAFESSIRSRTLCQASLGRAFRRGCDTNAKPEDTDLRIPDPRTPTTHENTTREHTTRRR</sequence>
<reference evidence="2 3" key="1">
    <citation type="submission" date="2020-09" db="EMBL/GenBank/DDBJ databases">
        <title>De no assembly of potato wild relative species, Solanum commersonii.</title>
        <authorList>
            <person name="Cho K."/>
        </authorList>
    </citation>
    <scope>NUCLEOTIDE SEQUENCE [LARGE SCALE GENOMIC DNA]</scope>
    <source>
        <strain evidence="2">LZ3.2</strain>
        <tissue evidence="2">Leaf</tissue>
    </source>
</reference>
<organism evidence="2 3">
    <name type="scientific">Solanum commersonii</name>
    <name type="common">Commerson's wild potato</name>
    <name type="synonym">Commerson's nightshade</name>
    <dbReference type="NCBI Taxonomy" id="4109"/>
    <lineage>
        <taxon>Eukaryota</taxon>
        <taxon>Viridiplantae</taxon>
        <taxon>Streptophyta</taxon>
        <taxon>Embryophyta</taxon>
        <taxon>Tracheophyta</taxon>
        <taxon>Spermatophyta</taxon>
        <taxon>Magnoliopsida</taxon>
        <taxon>eudicotyledons</taxon>
        <taxon>Gunneridae</taxon>
        <taxon>Pentapetalae</taxon>
        <taxon>asterids</taxon>
        <taxon>lamiids</taxon>
        <taxon>Solanales</taxon>
        <taxon>Solanaceae</taxon>
        <taxon>Solanoideae</taxon>
        <taxon>Solaneae</taxon>
        <taxon>Solanum</taxon>
    </lineage>
</organism>
<evidence type="ECO:0000313" key="3">
    <source>
        <dbReference type="Proteomes" id="UP000824120"/>
    </source>
</evidence>
<dbReference type="EMBL" id="JACXVP010000003">
    <property type="protein sequence ID" value="KAG5617918.1"/>
    <property type="molecule type" value="Genomic_DNA"/>
</dbReference>
<dbReference type="Proteomes" id="UP000824120">
    <property type="component" value="Chromosome 3"/>
</dbReference>
<keyword evidence="3" id="KW-1185">Reference proteome</keyword>
<feature type="region of interest" description="Disordered" evidence="1">
    <location>
        <begin position="43"/>
        <end position="78"/>
    </location>
</feature>
<evidence type="ECO:0000313" key="2">
    <source>
        <dbReference type="EMBL" id="KAG5617918.1"/>
    </source>
</evidence>
<accession>A0A9J5ZZY3</accession>
<protein>
    <submittedName>
        <fullName evidence="2">Uncharacterized protein</fullName>
    </submittedName>
</protein>
<proteinExistence type="predicted"/>
<feature type="compositionally biased region" description="Basic and acidic residues" evidence="1">
    <location>
        <begin position="68"/>
        <end position="78"/>
    </location>
</feature>
<feature type="compositionally biased region" description="Basic and acidic residues" evidence="1">
    <location>
        <begin position="43"/>
        <end position="59"/>
    </location>
</feature>
<gene>
    <name evidence="2" type="ORF">H5410_017742</name>
</gene>
<evidence type="ECO:0000256" key="1">
    <source>
        <dbReference type="SAM" id="MobiDB-lite"/>
    </source>
</evidence>